<dbReference type="OrthoDB" id="5823771at2759"/>
<feature type="chain" id="PRO_5004716913" evidence="1">
    <location>
        <begin position="25"/>
        <end position="329"/>
    </location>
</feature>
<keyword evidence="3" id="KW-1185">Reference proteome</keyword>
<sequence length="329" mass="38753">MGMRFGTLVPFILWMFPVLDLVTSIPITDGFPRFEYFKRENGYYADTSHQQHSSSRVRATRSGTARTDFGYQSLESHSLEQEKNVITELLRFVEAIDSGERTCRAKERIITLDEFNFPFSSYDYFYEPFEKQVKKTLLLANTLNTLFLYKDKGRVLYDDVFYFALSQSYVENDPKVVGCGIAFAENQYPLRKSSKFWPYAYRGANKPETLVVSDLSNSYNYTFVNWFLVHADKPTVKLHTDKSMLFTNQSNRDIGLVENYVFRRNKTITVTYEDGFWGNPFYDCLLKKWVVSFSLPFYQIKENRDKPIFKQNHKRKTKSKKHTILDHNK</sequence>
<dbReference type="RefSeq" id="XP_009049504.1">
    <property type="nucleotide sequence ID" value="XM_009051256.1"/>
</dbReference>
<evidence type="ECO:0000256" key="1">
    <source>
        <dbReference type="SAM" id="SignalP"/>
    </source>
</evidence>
<evidence type="ECO:0000313" key="2">
    <source>
        <dbReference type="EMBL" id="ESO99793.1"/>
    </source>
</evidence>
<proteinExistence type="predicted"/>
<dbReference type="OMA" id="RMETIFT"/>
<dbReference type="EMBL" id="KB200907">
    <property type="protein sequence ID" value="ESO99793.1"/>
    <property type="molecule type" value="Genomic_DNA"/>
</dbReference>
<dbReference type="GeneID" id="20242414"/>
<dbReference type="AlphaFoldDB" id="V4A772"/>
<feature type="signal peptide" evidence="1">
    <location>
        <begin position="1"/>
        <end position="24"/>
    </location>
</feature>
<reference evidence="2 3" key="1">
    <citation type="journal article" date="2013" name="Nature">
        <title>Insights into bilaterian evolution from three spiralian genomes.</title>
        <authorList>
            <person name="Simakov O."/>
            <person name="Marletaz F."/>
            <person name="Cho S.J."/>
            <person name="Edsinger-Gonzales E."/>
            <person name="Havlak P."/>
            <person name="Hellsten U."/>
            <person name="Kuo D.H."/>
            <person name="Larsson T."/>
            <person name="Lv J."/>
            <person name="Arendt D."/>
            <person name="Savage R."/>
            <person name="Osoegawa K."/>
            <person name="de Jong P."/>
            <person name="Grimwood J."/>
            <person name="Chapman J.A."/>
            <person name="Shapiro H."/>
            <person name="Aerts A."/>
            <person name="Otillar R.P."/>
            <person name="Terry A.Y."/>
            <person name="Boore J.L."/>
            <person name="Grigoriev I.V."/>
            <person name="Lindberg D.R."/>
            <person name="Seaver E.C."/>
            <person name="Weisblat D.A."/>
            <person name="Putnam N.H."/>
            <person name="Rokhsar D.S."/>
        </authorList>
    </citation>
    <scope>NUCLEOTIDE SEQUENCE [LARGE SCALE GENOMIC DNA]</scope>
</reference>
<organism evidence="2 3">
    <name type="scientific">Lottia gigantea</name>
    <name type="common">Giant owl limpet</name>
    <dbReference type="NCBI Taxonomy" id="225164"/>
    <lineage>
        <taxon>Eukaryota</taxon>
        <taxon>Metazoa</taxon>
        <taxon>Spiralia</taxon>
        <taxon>Lophotrochozoa</taxon>
        <taxon>Mollusca</taxon>
        <taxon>Gastropoda</taxon>
        <taxon>Patellogastropoda</taxon>
        <taxon>Lottioidea</taxon>
        <taxon>Lottiidae</taxon>
        <taxon>Lottia</taxon>
    </lineage>
</organism>
<dbReference type="KEGG" id="lgi:LOTGIDRAFT_173509"/>
<dbReference type="Proteomes" id="UP000030746">
    <property type="component" value="Unassembled WGS sequence"/>
</dbReference>
<keyword evidence="1" id="KW-0732">Signal</keyword>
<dbReference type="Gene3D" id="3.30.450.20">
    <property type="entry name" value="PAS domain"/>
    <property type="match status" value="1"/>
</dbReference>
<protein>
    <submittedName>
        <fullName evidence="2">Uncharacterized protein</fullName>
    </submittedName>
</protein>
<dbReference type="HOGENOM" id="CLU_845406_0_0_1"/>
<dbReference type="CTD" id="20242414"/>
<evidence type="ECO:0000313" key="3">
    <source>
        <dbReference type="Proteomes" id="UP000030746"/>
    </source>
</evidence>
<gene>
    <name evidence="2" type="ORF">LOTGIDRAFT_173509</name>
</gene>
<accession>V4A772</accession>
<name>V4A772_LOTGI</name>